<dbReference type="Pfam" id="PF12365">
    <property type="entry name" value="DUF3649"/>
    <property type="match status" value="1"/>
</dbReference>
<evidence type="ECO:0000313" key="2">
    <source>
        <dbReference type="EMBL" id="ODN68211.1"/>
    </source>
</evidence>
<dbReference type="InterPro" id="IPR022109">
    <property type="entry name" value="DUF3649"/>
</dbReference>
<dbReference type="RefSeq" id="WP_069294786.1">
    <property type="nucleotide sequence ID" value="NZ_MCRI01000001.1"/>
</dbReference>
<dbReference type="Proteomes" id="UP000094379">
    <property type="component" value="Unassembled WGS sequence"/>
</dbReference>
<gene>
    <name evidence="2" type="ORF">A9E74_00183</name>
</gene>
<dbReference type="EMBL" id="MCRI01000001">
    <property type="protein sequence ID" value="ODN68211.1"/>
    <property type="molecule type" value="Genomic_DNA"/>
</dbReference>
<accession>A0A1E3GXY2</accession>
<proteinExistence type="predicted"/>
<keyword evidence="1" id="KW-0472">Membrane</keyword>
<feature type="transmembrane region" description="Helical" evidence="1">
    <location>
        <begin position="12"/>
        <end position="37"/>
    </location>
</feature>
<name>A0A1E3GXY2_9GAMM</name>
<keyword evidence="1" id="KW-1133">Transmembrane helix</keyword>
<dbReference type="STRING" id="291169.A9E74_00183"/>
<feature type="transmembrane region" description="Helical" evidence="1">
    <location>
        <begin position="43"/>
        <end position="63"/>
    </location>
</feature>
<evidence type="ECO:0000256" key="1">
    <source>
        <dbReference type="SAM" id="Phobius"/>
    </source>
</evidence>
<organism evidence="2 3">
    <name type="scientific">Methylophaga muralis</name>
    <dbReference type="NCBI Taxonomy" id="291169"/>
    <lineage>
        <taxon>Bacteria</taxon>
        <taxon>Pseudomonadati</taxon>
        <taxon>Pseudomonadota</taxon>
        <taxon>Gammaproteobacteria</taxon>
        <taxon>Thiotrichales</taxon>
        <taxon>Piscirickettsiaceae</taxon>
        <taxon>Methylophaga</taxon>
    </lineage>
</organism>
<evidence type="ECO:0000313" key="3">
    <source>
        <dbReference type="Proteomes" id="UP000094379"/>
    </source>
</evidence>
<dbReference type="AlphaFoldDB" id="A0A1E3GXY2"/>
<reference evidence="2 3" key="1">
    <citation type="submission" date="2016-07" db="EMBL/GenBank/DDBJ databases">
        <title>Draft Genome Sequence of Methylophaga muralis Bur 1.</title>
        <authorList>
            <person name="Vasilenko O.V."/>
            <person name="Doronina N.V."/>
            <person name="Shmareva M.N."/>
            <person name="Tarlachkov S.V."/>
            <person name="Mustakhimov I."/>
            <person name="Trotsenko Y.A."/>
        </authorList>
    </citation>
    <scope>NUCLEOTIDE SEQUENCE [LARGE SCALE GENOMIC DNA]</scope>
    <source>
        <strain evidence="2 3">Bur 1</strain>
    </source>
</reference>
<keyword evidence="3" id="KW-1185">Reference proteome</keyword>
<keyword evidence="1" id="KW-0812">Transmembrane</keyword>
<protein>
    <recommendedName>
        <fullName evidence="4">DUF3649 domain-containing protein</fullName>
    </recommendedName>
</protein>
<feature type="transmembrane region" description="Helical" evidence="1">
    <location>
        <begin position="70"/>
        <end position="88"/>
    </location>
</feature>
<sequence length="93" mass="9829">MTLSYPGRIFSLLLAATFGGYLLTSAVVILVAAILPLSRADAVITSSLLSFAVYTAVIIWVFAVKDAKRAWIGMLSATVIIGGTGLLLTELLR</sequence>
<evidence type="ECO:0008006" key="4">
    <source>
        <dbReference type="Google" id="ProtNLM"/>
    </source>
</evidence>
<comment type="caution">
    <text evidence="2">The sequence shown here is derived from an EMBL/GenBank/DDBJ whole genome shotgun (WGS) entry which is preliminary data.</text>
</comment>